<evidence type="ECO:0000313" key="3">
    <source>
        <dbReference type="Proteomes" id="UP000054314"/>
    </source>
</evidence>
<protein>
    <submittedName>
        <fullName evidence="2">UDP-N-acetylglucosamine:LPS N-acetylglucosamine transferase</fullName>
    </submittedName>
</protein>
<dbReference type="GO" id="GO:0016740">
    <property type="term" value="F:transferase activity"/>
    <property type="evidence" value="ECO:0007669"/>
    <property type="project" value="UniProtKB-KW"/>
</dbReference>
<dbReference type="Proteomes" id="UP000054314">
    <property type="component" value="Unassembled WGS sequence"/>
</dbReference>
<gene>
    <name evidence="2" type="ORF">N869_04285</name>
</gene>
<organism evidence="2 3">
    <name type="scientific">Cellulomonas bogoriensis 69B4 = DSM 16987</name>
    <dbReference type="NCBI Taxonomy" id="1386082"/>
    <lineage>
        <taxon>Bacteria</taxon>
        <taxon>Bacillati</taxon>
        <taxon>Actinomycetota</taxon>
        <taxon>Actinomycetes</taxon>
        <taxon>Micrococcales</taxon>
        <taxon>Cellulomonadaceae</taxon>
        <taxon>Cellulomonas</taxon>
    </lineage>
</organism>
<comment type="caution">
    <text evidence="2">The sequence shown here is derived from an EMBL/GenBank/DDBJ whole genome shotgun (WGS) entry which is preliminary data.</text>
</comment>
<dbReference type="AlphaFoldDB" id="A0A0A0BMX5"/>
<sequence length="724" mass="77424">MSAMHVTDVAMISDFRLPGGTSQSVSEEITAQHSAGISTALVHVNGPLVGRVRGFHPAVAAHVRSGRATLVVDGDVHASVVTVRHPAVLEQGAAQLPRITADHVVIIANAGPTDIDGRAVYDVARTDQVARDHFGVDPVWAPIGPLVREAIADDVPAGRLAPADWVNIIDVDAWSAERPVPPSTRPVVGRHSRPSPQKWPADAQTLRAVYPTDGSWEVRVLGGARPVADLLGTVPSSWTVHEFGDVPPAEFLAGLDFFVYYHDPRWVEAFGRTIVEAMASGALAVLPPHFRVLFGDGAVYAEPHEVRAVVDRLHHDRDAYGAQVDRARSIVRDRFSHGTHVARLSALLTPREPEPGLRPSGGPAAAPDDGPRLLMVSSNGAGMGHLTRLLSYARQVEDGTTVSFLSMSQAVPVAGRMGHDYEYLPSAKALGMPPGRWREMFVGRVTETLRRRRPDVVVFDGTWPYPGVEEIREQEPSPRWVWSRRGMWRRGLNVEQVRKAAWFDAVLEPGDLAAARDRGATVDAPSHKVRPVTLLDREDLDDRARARAELGLPADGPLALVSLGAGNINDTGSQIGAAAAALRTLGVGMCVTVPEIAGAGAAVGADVHLVRDYPLSRRYRAFDLAIAASGYNSFHELLRFGTPTLFVPNRATSLDDQEGRAEHAAAQGWAHQVADMTDPGARDLLADLLDAGPSMATRAAAADPGNGGTDAARFLIDVAGGGGR</sequence>
<dbReference type="SUPFAM" id="SSF53756">
    <property type="entry name" value="UDP-Glycosyltransferase/glycogen phosphorylase"/>
    <property type="match status" value="2"/>
</dbReference>
<evidence type="ECO:0000313" key="2">
    <source>
        <dbReference type="EMBL" id="KGM09301.1"/>
    </source>
</evidence>
<accession>A0A0A0BMX5</accession>
<proteinExistence type="predicted"/>
<feature type="region of interest" description="Disordered" evidence="1">
    <location>
        <begin position="180"/>
        <end position="200"/>
    </location>
</feature>
<name>A0A0A0BMX5_9CELL</name>
<keyword evidence="3" id="KW-1185">Reference proteome</keyword>
<evidence type="ECO:0000256" key="1">
    <source>
        <dbReference type="SAM" id="MobiDB-lite"/>
    </source>
</evidence>
<dbReference type="Gene3D" id="3.40.50.2000">
    <property type="entry name" value="Glycogen Phosphorylase B"/>
    <property type="match status" value="2"/>
</dbReference>
<dbReference type="RefSeq" id="WP_084137163.1">
    <property type="nucleotide sequence ID" value="NZ_AXCZ01000200.1"/>
</dbReference>
<keyword evidence="2" id="KW-0808">Transferase</keyword>
<reference evidence="2 3" key="1">
    <citation type="submission" date="2013-08" db="EMBL/GenBank/DDBJ databases">
        <title>Genome sequencing of Cellulomonas bogoriensis 69B4.</title>
        <authorList>
            <person name="Chen F."/>
            <person name="Li Y."/>
            <person name="Wang G."/>
        </authorList>
    </citation>
    <scope>NUCLEOTIDE SEQUENCE [LARGE SCALE GENOMIC DNA]</scope>
    <source>
        <strain evidence="2 3">69B4</strain>
    </source>
</reference>
<dbReference type="EMBL" id="AXCZ01000200">
    <property type="protein sequence ID" value="KGM09301.1"/>
    <property type="molecule type" value="Genomic_DNA"/>
</dbReference>
<feature type="region of interest" description="Disordered" evidence="1">
    <location>
        <begin position="348"/>
        <end position="372"/>
    </location>
</feature>